<protein>
    <submittedName>
        <fullName evidence="2">Uncharacterized protein</fullName>
    </submittedName>
</protein>
<evidence type="ECO:0000256" key="1">
    <source>
        <dbReference type="SAM" id="MobiDB-lite"/>
    </source>
</evidence>
<feature type="compositionally biased region" description="Low complexity" evidence="1">
    <location>
        <begin position="339"/>
        <end position="355"/>
    </location>
</feature>
<organism evidence="2 3">
    <name type="scientific">Blattamonas nauphoetae</name>
    <dbReference type="NCBI Taxonomy" id="2049346"/>
    <lineage>
        <taxon>Eukaryota</taxon>
        <taxon>Metamonada</taxon>
        <taxon>Preaxostyla</taxon>
        <taxon>Oxymonadida</taxon>
        <taxon>Blattamonas</taxon>
    </lineage>
</organism>
<feature type="compositionally biased region" description="Basic and acidic residues" evidence="1">
    <location>
        <begin position="252"/>
        <end position="264"/>
    </location>
</feature>
<feature type="compositionally biased region" description="Basic and acidic residues" evidence="1">
    <location>
        <begin position="292"/>
        <end position="304"/>
    </location>
</feature>
<dbReference type="EMBL" id="JARBJD010000308">
    <property type="protein sequence ID" value="KAK2944229.1"/>
    <property type="molecule type" value="Genomic_DNA"/>
</dbReference>
<feature type="compositionally biased region" description="Basic and acidic residues" evidence="1">
    <location>
        <begin position="105"/>
        <end position="121"/>
    </location>
</feature>
<feature type="region of interest" description="Disordered" evidence="1">
    <location>
        <begin position="82"/>
        <end position="142"/>
    </location>
</feature>
<dbReference type="Proteomes" id="UP001281761">
    <property type="component" value="Unassembled WGS sequence"/>
</dbReference>
<proteinExistence type="predicted"/>
<evidence type="ECO:0000313" key="2">
    <source>
        <dbReference type="EMBL" id="KAK2944229.1"/>
    </source>
</evidence>
<evidence type="ECO:0000313" key="3">
    <source>
        <dbReference type="Proteomes" id="UP001281761"/>
    </source>
</evidence>
<feature type="compositionally biased region" description="Basic and acidic residues" evidence="1">
    <location>
        <begin position="411"/>
        <end position="436"/>
    </location>
</feature>
<name>A0ABQ9WYN0_9EUKA</name>
<gene>
    <name evidence="2" type="ORF">BLNAU_20839</name>
</gene>
<comment type="caution">
    <text evidence="2">The sequence shown here is derived from an EMBL/GenBank/DDBJ whole genome shotgun (WGS) entry which is preliminary data.</text>
</comment>
<sequence length="477" mass="53858">MDKGQDEKVETQTPRDIAKDLEAIFAMKNEFGKMLQALNDNSDDYFKQYDYTWVTWRKAMSVSHRTLPKVFQTLLIISSRATSGSVGSDERDNRTAQLCNLQRILRREREGAKERDKKESSSGETEESDEPETVAPRRLKRKTHQTEMVIALQHVVEVLRKKEEELERHSARVRQAELEQQMEEKEIKQERQEKLRQGTIEQQLELPQLQNVQASPPLPKHHLDTDKPQKDSIFHTLGSILSDEPIEEPQEESTRREEKKEIRPSKMKGFVNKLRDDEPPSASHASQSKKAHSAEDQEEERKVGEMLAQKFGGQEPNKSGGVGGSGGWMERTGVGGVTGVISSGVIGSSVRQSSVPQPITFAASDRWETSDTQSLRYTNWDSPPTPKRQKKWESSPNTSDSCGSDWISYVEGKRNAGERRHSAGDHKRTGSDESHSIRMASVDCIHDSGTCTDGVGEGKMRSAFSWVNDHFSNADLD</sequence>
<reference evidence="2 3" key="1">
    <citation type="journal article" date="2022" name="bioRxiv">
        <title>Genomics of Preaxostyla Flagellates Illuminates Evolutionary Transitions and the Path Towards Mitochondrial Loss.</title>
        <authorList>
            <person name="Novak L.V.F."/>
            <person name="Treitli S.C."/>
            <person name="Pyrih J."/>
            <person name="Halakuc P."/>
            <person name="Pipaliya S.V."/>
            <person name="Vacek V."/>
            <person name="Brzon O."/>
            <person name="Soukal P."/>
            <person name="Eme L."/>
            <person name="Dacks J.B."/>
            <person name="Karnkowska A."/>
            <person name="Elias M."/>
            <person name="Hampl V."/>
        </authorList>
    </citation>
    <scope>NUCLEOTIDE SEQUENCE [LARGE SCALE GENOMIC DNA]</scope>
    <source>
        <strain evidence="2">NAU3</strain>
        <tissue evidence="2">Gut</tissue>
    </source>
</reference>
<feature type="compositionally biased region" description="Polar residues" evidence="1">
    <location>
        <begin position="370"/>
        <end position="382"/>
    </location>
</feature>
<feature type="compositionally biased region" description="Gly residues" evidence="1">
    <location>
        <begin position="320"/>
        <end position="338"/>
    </location>
</feature>
<feature type="compositionally biased region" description="Basic and acidic residues" evidence="1">
    <location>
        <begin position="177"/>
        <end position="196"/>
    </location>
</feature>
<accession>A0ABQ9WYN0</accession>
<keyword evidence="3" id="KW-1185">Reference proteome</keyword>
<feature type="compositionally biased region" description="Basic and acidic residues" evidence="1">
    <location>
        <begin position="221"/>
        <end position="233"/>
    </location>
</feature>
<feature type="region of interest" description="Disordered" evidence="1">
    <location>
        <begin position="177"/>
        <end position="436"/>
    </location>
</feature>